<dbReference type="AlphaFoldDB" id="A0A7S3QNH6"/>
<keyword evidence="2" id="KW-0812">Transmembrane</keyword>
<proteinExistence type="predicted"/>
<gene>
    <name evidence="3" type="ORF">DTER00134_LOCUS3298</name>
</gene>
<reference evidence="3" key="1">
    <citation type="submission" date="2021-01" db="EMBL/GenBank/DDBJ databases">
        <authorList>
            <person name="Corre E."/>
            <person name="Pelletier E."/>
            <person name="Niang G."/>
            <person name="Scheremetjew M."/>
            <person name="Finn R."/>
            <person name="Kale V."/>
            <person name="Holt S."/>
            <person name="Cochrane G."/>
            <person name="Meng A."/>
            <person name="Brown T."/>
            <person name="Cohen L."/>
        </authorList>
    </citation>
    <scope>NUCLEOTIDE SEQUENCE</scope>
    <source>
        <strain evidence="3">CCMP1320</strain>
    </source>
</reference>
<protein>
    <submittedName>
        <fullName evidence="3">Uncharacterized protein</fullName>
    </submittedName>
</protein>
<feature type="transmembrane region" description="Helical" evidence="2">
    <location>
        <begin position="55"/>
        <end position="75"/>
    </location>
</feature>
<keyword evidence="2" id="KW-1133">Transmembrane helix</keyword>
<evidence type="ECO:0000256" key="2">
    <source>
        <dbReference type="SAM" id="Phobius"/>
    </source>
</evidence>
<feature type="region of interest" description="Disordered" evidence="1">
    <location>
        <begin position="264"/>
        <end position="350"/>
    </location>
</feature>
<evidence type="ECO:0000313" key="3">
    <source>
        <dbReference type="EMBL" id="CAE0488234.1"/>
    </source>
</evidence>
<dbReference type="EMBL" id="HBIP01006409">
    <property type="protein sequence ID" value="CAE0488234.1"/>
    <property type="molecule type" value="Transcribed_RNA"/>
</dbReference>
<feature type="compositionally biased region" description="Low complexity" evidence="1">
    <location>
        <begin position="300"/>
        <end position="315"/>
    </location>
</feature>
<sequence length="350" mass="39050">MALVDMKPRSSQAMPYYQLLLEQNLTVLSLWPKPVAVFQVADVARLYSAGGCSSGIRIIIAFASSLCCWGIYNATQLRRTTLLRSLFLFVGLLQMAFYVNYLRGKDTFANVHLYLDVGINLYYVTPQLVMGLTGLPIEAYVLFIGGHVVAASLLYFHIANMSWYFAVLRALGVHSLAMFAALVVHKRVRTIISNSHVANQQQQERQQLLQHGGLSKAGGAKQSSMAVAHPLLAAQIVSWPAISTKAVRRLMGFLSQGRSAPRLQAQVEPEVHQEQQQHQQQQQQQCKMGAMKMSSSAVDQEQVQPQYEQQQQQQQRHSTGAPKKSSSGADQVQAQQQQQQQQRSSSRWGH</sequence>
<organism evidence="3">
    <name type="scientific">Dunaliella tertiolecta</name>
    <name type="common">Green alga</name>
    <dbReference type="NCBI Taxonomy" id="3047"/>
    <lineage>
        <taxon>Eukaryota</taxon>
        <taxon>Viridiplantae</taxon>
        <taxon>Chlorophyta</taxon>
        <taxon>core chlorophytes</taxon>
        <taxon>Chlorophyceae</taxon>
        <taxon>CS clade</taxon>
        <taxon>Chlamydomonadales</taxon>
        <taxon>Dunaliellaceae</taxon>
        <taxon>Dunaliella</taxon>
    </lineage>
</organism>
<feature type="transmembrane region" description="Helical" evidence="2">
    <location>
        <begin position="82"/>
        <end position="101"/>
    </location>
</feature>
<feature type="compositionally biased region" description="Low complexity" evidence="1">
    <location>
        <begin position="325"/>
        <end position="350"/>
    </location>
</feature>
<feature type="transmembrane region" description="Helical" evidence="2">
    <location>
        <begin position="163"/>
        <end position="184"/>
    </location>
</feature>
<name>A0A7S3QNH6_DUNTE</name>
<feature type="transmembrane region" description="Helical" evidence="2">
    <location>
        <begin position="137"/>
        <end position="157"/>
    </location>
</feature>
<evidence type="ECO:0000256" key="1">
    <source>
        <dbReference type="SAM" id="MobiDB-lite"/>
    </source>
</evidence>
<keyword evidence="2" id="KW-0472">Membrane</keyword>
<feature type="compositionally biased region" description="Low complexity" evidence="1">
    <location>
        <begin position="276"/>
        <end position="285"/>
    </location>
</feature>
<accession>A0A7S3QNH6</accession>